<evidence type="ECO:0000313" key="2">
    <source>
        <dbReference type="EMBL" id="SEN44409.1"/>
    </source>
</evidence>
<evidence type="ECO:0000256" key="1">
    <source>
        <dbReference type="SAM" id="SignalP"/>
    </source>
</evidence>
<evidence type="ECO:0000313" key="3">
    <source>
        <dbReference type="Proteomes" id="UP000183002"/>
    </source>
</evidence>
<dbReference type="RefSeq" id="WP_050520882.1">
    <property type="nucleotide sequence ID" value="NZ_FOCO01000014.1"/>
</dbReference>
<dbReference type="GO" id="GO:0006974">
    <property type="term" value="P:DNA damage response"/>
    <property type="evidence" value="ECO:0007669"/>
    <property type="project" value="TreeGrafter"/>
</dbReference>
<feature type="chain" id="PRO_5010223970" description="SIMPL domain-containing protein" evidence="1">
    <location>
        <begin position="29"/>
        <end position="247"/>
    </location>
</feature>
<dbReference type="Gene3D" id="3.30.110.170">
    <property type="entry name" value="Protein of unknown function (DUF541), domain 1"/>
    <property type="match status" value="1"/>
</dbReference>
<dbReference type="OrthoDB" id="9813144at2"/>
<dbReference type="AlphaFoldDB" id="A0A1H8GKQ3"/>
<dbReference type="Proteomes" id="UP000183002">
    <property type="component" value="Unassembled WGS sequence"/>
</dbReference>
<dbReference type="PANTHER" id="PTHR34387:SF1">
    <property type="entry name" value="PERIPLASMIC IMMUNOGENIC PROTEIN"/>
    <property type="match status" value="1"/>
</dbReference>
<sequence>MRSQTNVIFAALLAFTPMTPALMTPALAQYAIPPMTQQPAAPIAAQISVTGTGTVQAAPDMATISLGVTQTADTAKGAMDQTNAELARVLANMKAAGIDARDLQTSGLSLQPTWDAATNTPSTKSFTASNQVTVTVRALDTLGGVLDAAVKDGANTLNNVQFGVSDPAPLLDEARLRAVADARHRADVMVNAAGVRLGAITQMSEQGGGMVAPRGEMMMRASADAVPVQAGELAFSVNVAMTWQLLQ</sequence>
<keyword evidence="1" id="KW-0732">Signal</keyword>
<dbReference type="STRING" id="1077947.SAMN05216227_101438"/>
<name>A0A1H8GKQ3_9RHOB</name>
<evidence type="ECO:0008006" key="4">
    <source>
        <dbReference type="Google" id="ProtNLM"/>
    </source>
</evidence>
<dbReference type="PANTHER" id="PTHR34387">
    <property type="entry name" value="SLR1258 PROTEIN"/>
    <property type="match status" value="1"/>
</dbReference>
<dbReference type="Gene3D" id="3.30.70.2970">
    <property type="entry name" value="Protein of unknown function (DUF541), domain 2"/>
    <property type="match status" value="1"/>
</dbReference>
<accession>A0A1H8GKQ3</accession>
<gene>
    <name evidence="2" type="ORF">SAMN05216227_101438</name>
</gene>
<dbReference type="Pfam" id="PF04402">
    <property type="entry name" value="SIMPL"/>
    <property type="match status" value="1"/>
</dbReference>
<dbReference type="EMBL" id="FOCO01000014">
    <property type="protein sequence ID" value="SEN44409.1"/>
    <property type="molecule type" value="Genomic_DNA"/>
</dbReference>
<keyword evidence="3" id="KW-1185">Reference proteome</keyword>
<dbReference type="InterPro" id="IPR052022">
    <property type="entry name" value="26kDa_periplasmic_antigen"/>
</dbReference>
<dbReference type="InterPro" id="IPR007497">
    <property type="entry name" value="SIMPL/DUF541"/>
</dbReference>
<organism evidence="2 3">
    <name type="scientific">Pseudorhodobacter antarcticus</name>
    <dbReference type="NCBI Taxonomy" id="1077947"/>
    <lineage>
        <taxon>Bacteria</taxon>
        <taxon>Pseudomonadati</taxon>
        <taxon>Pseudomonadota</taxon>
        <taxon>Alphaproteobacteria</taxon>
        <taxon>Rhodobacterales</taxon>
        <taxon>Paracoccaceae</taxon>
        <taxon>Pseudorhodobacter</taxon>
    </lineage>
</organism>
<feature type="signal peptide" evidence="1">
    <location>
        <begin position="1"/>
        <end position="28"/>
    </location>
</feature>
<reference evidence="2 3" key="1">
    <citation type="submission" date="2016-10" db="EMBL/GenBank/DDBJ databases">
        <authorList>
            <person name="de Groot N.N."/>
        </authorList>
    </citation>
    <scope>NUCLEOTIDE SEQUENCE [LARGE SCALE GENOMIC DNA]</scope>
    <source>
        <strain evidence="2 3">CGMCC 1.10836</strain>
    </source>
</reference>
<protein>
    <recommendedName>
        <fullName evidence="4">SIMPL domain-containing protein</fullName>
    </recommendedName>
</protein>
<proteinExistence type="predicted"/>